<evidence type="ECO:0000313" key="2">
    <source>
        <dbReference type="EMBL" id="TYO96466.1"/>
    </source>
</evidence>
<gene>
    <name evidence="2" type="ORF">LX24_00933</name>
</gene>
<name>A0A5S4ZW73_9FIRM</name>
<keyword evidence="1" id="KW-0732">Signal</keyword>
<feature type="chain" id="PRO_5024373720" evidence="1">
    <location>
        <begin position="27"/>
        <end position="148"/>
    </location>
</feature>
<organism evidence="2 3">
    <name type="scientific">Desulfallas thermosapovorans DSM 6562</name>
    <dbReference type="NCBI Taxonomy" id="1121431"/>
    <lineage>
        <taxon>Bacteria</taxon>
        <taxon>Bacillati</taxon>
        <taxon>Bacillota</taxon>
        <taxon>Clostridia</taxon>
        <taxon>Eubacteriales</taxon>
        <taxon>Desulfallaceae</taxon>
        <taxon>Desulfallas</taxon>
    </lineage>
</organism>
<evidence type="ECO:0000256" key="1">
    <source>
        <dbReference type="SAM" id="SignalP"/>
    </source>
</evidence>
<proteinExistence type="predicted"/>
<feature type="signal peptide" evidence="1">
    <location>
        <begin position="1"/>
        <end position="26"/>
    </location>
</feature>
<dbReference type="EMBL" id="VNHM01000004">
    <property type="protein sequence ID" value="TYO96466.1"/>
    <property type="molecule type" value="Genomic_DNA"/>
</dbReference>
<dbReference type="AlphaFoldDB" id="A0A5S4ZW73"/>
<reference evidence="2 3" key="1">
    <citation type="submission" date="2019-07" db="EMBL/GenBank/DDBJ databases">
        <title>Genomic Encyclopedia of Type Strains, Phase I: the one thousand microbial genomes (KMG-I) project.</title>
        <authorList>
            <person name="Kyrpides N."/>
        </authorList>
    </citation>
    <scope>NUCLEOTIDE SEQUENCE [LARGE SCALE GENOMIC DNA]</scope>
    <source>
        <strain evidence="2 3">DSM 6562</strain>
    </source>
</reference>
<dbReference type="Proteomes" id="UP000323166">
    <property type="component" value="Unassembled WGS sequence"/>
</dbReference>
<dbReference type="RefSeq" id="WP_166510979.1">
    <property type="nucleotide sequence ID" value="NZ_VNHM01000004.1"/>
</dbReference>
<comment type="caution">
    <text evidence="2">The sequence shown here is derived from an EMBL/GenBank/DDBJ whole genome shotgun (WGS) entry which is preliminary data.</text>
</comment>
<accession>A0A5S4ZW73</accession>
<keyword evidence="3" id="KW-1185">Reference proteome</keyword>
<evidence type="ECO:0000313" key="3">
    <source>
        <dbReference type="Proteomes" id="UP000323166"/>
    </source>
</evidence>
<protein>
    <submittedName>
        <fullName evidence="2">Uncharacterized protein</fullName>
    </submittedName>
</protein>
<sequence>MKKPKYLLVLITTLMLLFASVSGVWAQDPAQNSYEGEGFHFISGESFPTAIQVAGYDQKTKRYYLNYTLHTTKDVGVSETATFSYVIEVFDENGAQIGNLGTFDTPETATGEVGSSDASVENSEITIADPGLPAAYRVVITIVETAVA</sequence>